<dbReference type="CDD" id="cd05015">
    <property type="entry name" value="SIS_PGI_1"/>
    <property type="match status" value="1"/>
</dbReference>
<evidence type="ECO:0000256" key="8">
    <source>
        <dbReference type="HAMAP-Rule" id="MF_00473"/>
    </source>
</evidence>
<keyword evidence="5 8" id="KW-0324">Glycolysis</keyword>
<organism evidence="10 11">
    <name type="scientific">Shewanella surugensis</name>
    <dbReference type="NCBI Taxonomy" id="212020"/>
    <lineage>
        <taxon>Bacteria</taxon>
        <taxon>Pseudomonadati</taxon>
        <taxon>Pseudomonadota</taxon>
        <taxon>Gammaproteobacteria</taxon>
        <taxon>Alteromonadales</taxon>
        <taxon>Shewanellaceae</taxon>
        <taxon>Shewanella</taxon>
    </lineage>
</organism>
<dbReference type="Proteomes" id="UP001203423">
    <property type="component" value="Unassembled WGS sequence"/>
</dbReference>
<comment type="pathway">
    <text evidence="1 8 9">Carbohydrate degradation; glycolysis; D-glyceraldehyde 3-phosphate and glycerone phosphate from D-glucose: step 2/4.</text>
</comment>
<name>A0ABT0L7D3_9GAMM</name>
<evidence type="ECO:0000256" key="2">
    <source>
        <dbReference type="ARBA" id="ARBA00006604"/>
    </source>
</evidence>
<dbReference type="PROSITE" id="PS00174">
    <property type="entry name" value="P_GLUCOSE_ISOMERASE_2"/>
    <property type="match status" value="1"/>
</dbReference>
<keyword evidence="11" id="KW-1185">Reference proteome</keyword>
<comment type="pathway">
    <text evidence="8">Carbohydrate biosynthesis; gluconeogenesis.</text>
</comment>
<feature type="active site" evidence="8">
    <location>
        <position position="382"/>
    </location>
</feature>
<protein>
    <recommendedName>
        <fullName evidence="8">Glucose-6-phosphate isomerase</fullName>
        <shortName evidence="8">GPI</shortName>
        <ecNumber evidence="8">5.3.1.9</ecNumber>
    </recommendedName>
    <alternativeName>
        <fullName evidence="8">Phosphoglucose isomerase</fullName>
        <shortName evidence="8">PGI</shortName>
    </alternativeName>
    <alternativeName>
        <fullName evidence="8">Phosphohexose isomerase</fullName>
        <shortName evidence="8">PHI</shortName>
    </alternativeName>
</protein>
<evidence type="ECO:0000313" key="11">
    <source>
        <dbReference type="Proteomes" id="UP001203423"/>
    </source>
</evidence>
<feature type="active site" description="Proton donor" evidence="8">
    <location>
        <position position="351"/>
    </location>
</feature>
<evidence type="ECO:0000256" key="3">
    <source>
        <dbReference type="ARBA" id="ARBA00022432"/>
    </source>
</evidence>
<dbReference type="HAMAP" id="MF_00473">
    <property type="entry name" value="G6P_isomerase"/>
    <property type="match status" value="1"/>
</dbReference>
<evidence type="ECO:0000256" key="4">
    <source>
        <dbReference type="ARBA" id="ARBA00022490"/>
    </source>
</evidence>
<comment type="function">
    <text evidence="8">Catalyzes the reversible isomerization of glucose-6-phosphate to fructose-6-phosphate.</text>
</comment>
<keyword evidence="4 8" id="KW-0963">Cytoplasm</keyword>
<dbReference type="Gene3D" id="1.10.1390.10">
    <property type="match status" value="1"/>
</dbReference>
<comment type="subcellular location">
    <subcellularLocation>
        <location evidence="8">Cytoplasm</location>
    </subcellularLocation>
</comment>
<reference evidence="10 11" key="1">
    <citation type="submission" date="2022-01" db="EMBL/GenBank/DDBJ databases">
        <title>Whole genome-based taxonomy of the Shewanellaceae.</title>
        <authorList>
            <person name="Martin-Rodriguez A.J."/>
        </authorList>
    </citation>
    <scope>NUCLEOTIDE SEQUENCE [LARGE SCALE GENOMIC DNA]</scope>
    <source>
        <strain evidence="10 11">DSM 17177</strain>
    </source>
</reference>
<sequence length="545" mass="60376">MTELTQLSSWKALKIHREAVPHMRKLFAADPKRFDNLSLSACGLFLDYSKNKVTDETLSLLFTLAKESQLAPKIQAMFNGDKINTTEQRAVLHSALRANSNQDIQVDDKNIIPEIKHTLDKMAAFVDEIISGSWEGYTGKKITDIVSIGIGGSFLGPKIVSQALRPYWTGDINCHFVANVDATSIVEKLKGLNAETTLFIMSSKSFGTQETLTNTLSAREWFISQGGSQNNVAKHFVAVSSNVKKATEFGIAAENIFPMWDWVGGRYSLWSAIGLPIALLIGMTRFRELLDGANEMDEHFSTAPLSQNMPVIMGLLSVWYVNFFNAQSHVVLTYDHYLRGLPAYFQQLDMESNGKSVTLQGQAVDYSTGPVIWGGEGTNGQHAYHQLLHQGTALIPADFIMPLNSHNPLGEHHVQLASNCFGQTQALMQGRTFEEALAELEDSSLSDDEKQLIAKHKVMPGNKPNNTLLMDKLTPATLGALIALYEHKTFVQGAIWQINSFDQWGVELGKLLGDDVLARLKADKNTSELDNSSNGLINLFRQQRI</sequence>
<dbReference type="InterPro" id="IPR035476">
    <property type="entry name" value="SIS_PGI_1"/>
</dbReference>
<dbReference type="GO" id="GO:0004347">
    <property type="term" value="F:glucose-6-phosphate isomerase activity"/>
    <property type="evidence" value="ECO:0007669"/>
    <property type="project" value="UniProtKB-EC"/>
</dbReference>
<dbReference type="PANTHER" id="PTHR11469:SF1">
    <property type="entry name" value="GLUCOSE-6-PHOSPHATE ISOMERASE"/>
    <property type="match status" value="1"/>
</dbReference>
<dbReference type="InterPro" id="IPR023096">
    <property type="entry name" value="G6P_Isomerase_C"/>
</dbReference>
<feature type="active site" evidence="8">
    <location>
        <position position="510"/>
    </location>
</feature>
<dbReference type="InterPro" id="IPR046348">
    <property type="entry name" value="SIS_dom_sf"/>
</dbReference>
<comment type="caution">
    <text evidence="10">The sequence shown here is derived from an EMBL/GenBank/DDBJ whole genome shotgun (WGS) entry which is preliminary data.</text>
</comment>
<dbReference type="PROSITE" id="PS51463">
    <property type="entry name" value="P_GLUCOSE_ISOMERASE_3"/>
    <property type="match status" value="1"/>
</dbReference>
<dbReference type="InterPro" id="IPR035482">
    <property type="entry name" value="SIS_PGI_2"/>
</dbReference>
<comment type="similarity">
    <text evidence="2 8 9">Belongs to the GPI family.</text>
</comment>
<evidence type="ECO:0000256" key="6">
    <source>
        <dbReference type="ARBA" id="ARBA00023235"/>
    </source>
</evidence>
<evidence type="ECO:0000256" key="5">
    <source>
        <dbReference type="ARBA" id="ARBA00023152"/>
    </source>
</evidence>
<evidence type="ECO:0000256" key="1">
    <source>
        <dbReference type="ARBA" id="ARBA00004926"/>
    </source>
</evidence>
<keyword evidence="3 8" id="KW-0312">Gluconeogenesis</keyword>
<comment type="catalytic activity">
    <reaction evidence="7 8 9">
        <text>alpha-D-glucose 6-phosphate = beta-D-fructose 6-phosphate</text>
        <dbReference type="Rhea" id="RHEA:11816"/>
        <dbReference type="ChEBI" id="CHEBI:57634"/>
        <dbReference type="ChEBI" id="CHEBI:58225"/>
        <dbReference type="EC" id="5.3.1.9"/>
    </reaction>
</comment>
<dbReference type="Pfam" id="PF00342">
    <property type="entry name" value="PGI"/>
    <property type="match status" value="1"/>
</dbReference>
<dbReference type="RefSeq" id="WP_248938355.1">
    <property type="nucleotide sequence ID" value="NZ_JAKIKS010000002.1"/>
</dbReference>
<dbReference type="SUPFAM" id="SSF53697">
    <property type="entry name" value="SIS domain"/>
    <property type="match status" value="1"/>
</dbReference>
<dbReference type="NCBIfam" id="NF001211">
    <property type="entry name" value="PRK00179.1"/>
    <property type="match status" value="1"/>
</dbReference>
<dbReference type="InterPro" id="IPR001672">
    <property type="entry name" value="G6P_Isomerase"/>
</dbReference>
<dbReference type="PROSITE" id="PS00765">
    <property type="entry name" value="P_GLUCOSE_ISOMERASE_1"/>
    <property type="match status" value="1"/>
</dbReference>
<accession>A0ABT0L7D3</accession>
<evidence type="ECO:0000256" key="7">
    <source>
        <dbReference type="ARBA" id="ARBA00029321"/>
    </source>
</evidence>
<dbReference type="PANTHER" id="PTHR11469">
    <property type="entry name" value="GLUCOSE-6-PHOSPHATE ISOMERASE"/>
    <property type="match status" value="1"/>
</dbReference>
<gene>
    <name evidence="8 10" type="primary">pgi</name>
    <name evidence="10" type="ORF">L2764_00870</name>
</gene>
<keyword evidence="6 8" id="KW-0413">Isomerase</keyword>
<dbReference type="Gene3D" id="3.40.50.10490">
    <property type="entry name" value="Glucose-6-phosphate isomerase like protein, domain 1"/>
    <property type="match status" value="2"/>
</dbReference>
<dbReference type="EC" id="5.3.1.9" evidence="8"/>
<proteinExistence type="inferred from homology"/>
<evidence type="ECO:0000313" key="10">
    <source>
        <dbReference type="EMBL" id="MCL1123066.1"/>
    </source>
</evidence>
<dbReference type="InterPro" id="IPR018189">
    <property type="entry name" value="Phosphoglucose_isomerase_CS"/>
</dbReference>
<dbReference type="CDD" id="cd05016">
    <property type="entry name" value="SIS_PGI_2"/>
    <property type="match status" value="1"/>
</dbReference>
<dbReference type="PRINTS" id="PR00662">
    <property type="entry name" value="G6PISOMERASE"/>
</dbReference>
<evidence type="ECO:0000256" key="9">
    <source>
        <dbReference type="RuleBase" id="RU000612"/>
    </source>
</evidence>
<dbReference type="EMBL" id="JAKIKS010000002">
    <property type="protein sequence ID" value="MCL1123066.1"/>
    <property type="molecule type" value="Genomic_DNA"/>
</dbReference>